<keyword evidence="6" id="KW-1185">Reference proteome</keyword>
<protein>
    <recommendedName>
        <fullName evidence="7">Hemolymph juvenile hormone binding protein</fullName>
    </recommendedName>
</protein>
<dbReference type="InterPro" id="IPR038606">
    <property type="entry name" value="To_sf"/>
</dbReference>
<dbReference type="PANTHER" id="PTHR11008">
    <property type="entry name" value="PROTEIN TAKEOUT-LIKE PROTEIN"/>
    <property type="match status" value="1"/>
</dbReference>
<dbReference type="PANTHER" id="PTHR11008:SF32">
    <property type="entry name" value="CIRCADIAN CLOCK-CONTROLLED PROTEIN DAYWAKE-RELATED"/>
    <property type="match status" value="1"/>
</dbReference>
<dbReference type="FunFam" id="3.15.10.30:FF:000001">
    <property type="entry name" value="Takeout-like protein 1"/>
    <property type="match status" value="1"/>
</dbReference>
<keyword evidence="2" id="KW-0090">Biological rhythms</keyword>
<evidence type="ECO:0000256" key="2">
    <source>
        <dbReference type="ARBA" id="ARBA00023108"/>
    </source>
</evidence>
<dbReference type="AlphaFoldDB" id="A0A1B0FGU6"/>
<evidence type="ECO:0000313" key="6">
    <source>
        <dbReference type="Proteomes" id="UP000092444"/>
    </source>
</evidence>
<dbReference type="PhylomeDB" id="A0A1B0FGU6"/>
<dbReference type="InterPro" id="IPR010562">
    <property type="entry name" value="Haemolymph_juvenile_hormone-bd"/>
</dbReference>
<dbReference type="Gene3D" id="3.15.10.30">
    <property type="entry name" value="Haemolymph juvenile hormone binding protein"/>
    <property type="match status" value="1"/>
</dbReference>
<dbReference type="Proteomes" id="UP000092444">
    <property type="component" value="Unassembled WGS sequence"/>
</dbReference>
<feature type="chain" id="PRO_5008407425" description="Hemolymph juvenile hormone binding protein" evidence="4">
    <location>
        <begin position="23"/>
        <end position="250"/>
    </location>
</feature>
<evidence type="ECO:0000256" key="4">
    <source>
        <dbReference type="SAM" id="SignalP"/>
    </source>
</evidence>
<dbReference type="Pfam" id="PF06585">
    <property type="entry name" value="JHBP"/>
    <property type="match status" value="1"/>
</dbReference>
<dbReference type="VEuPathDB" id="VectorBase:GMOY002978"/>
<dbReference type="EMBL" id="CCAG010018668">
    <property type="status" value="NOT_ANNOTATED_CDS"/>
    <property type="molecule type" value="Genomic_DNA"/>
</dbReference>
<dbReference type="EnsemblMetazoa" id="GMOY002978-RA">
    <property type="protein sequence ID" value="GMOY002978-PA"/>
    <property type="gene ID" value="GMOY002978"/>
</dbReference>
<name>A0A1B0FGU6_GLOMM</name>
<dbReference type="GO" id="GO:0005615">
    <property type="term" value="C:extracellular space"/>
    <property type="evidence" value="ECO:0007669"/>
    <property type="project" value="TreeGrafter"/>
</dbReference>
<evidence type="ECO:0000256" key="1">
    <source>
        <dbReference type="ARBA" id="ARBA00022729"/>
    </source>
</evidence>
<comment type="similarity">
    <text evidence="3">Belongs to the TO family.</text>
</comment>
<dbReference type="SMART" id="SM00700">
    <property type="entry name" value="JHBP"/>
    <property type="match status" value="1"/>
</dbReference>
<feature type="signal peptide" evidence="4">
    <location>
        <begin position="1"/>
        <end position="22"/>
    </location>
</feature>
<sequence>MCKQDWRSTIFLVLYGLSHVLACDLPPEIQKCKAGDHVCITRAMNDITRLYPEGNPVFNMPSLKLVTLDKLVAAKTDSKSPLQLSFELFDVKITGLDKTKVLSTNGFEKQTDYHGVEFVVPLVKINARYEIDGKLLVVPIKGKGNGEFTLKDVHVTVKHKIGFEKREGKNYIKTAKLLLSTDVGSVIYNFENLFGGNKELTDATNKILTDNSRDVWKSMEKEFSAGLGQVLESFILPPLECLSYDDFFVD</sequence>
<proteinExistence type="inferred from homology"/>
<evidence type="ECO:0000313" key="5">
    <source>
        <dbReference type="EnsemblMetazoa" id="GMOY002978-PA"/>
    </source>
</evidence>
<keyword evidence="1 4" id="KW-0732">Signal</keyword>
<organism evidence="5 6">
    <name type="scientific">Glossina morsitans morsitans</name>
    <name type="common">Savannah tsetse fly</name>
    <dbReference type="NCBI Taxonomy" id="37546"/>
    <lineage>
        <taxon>Eukaryota</taxon>
        <taxon>Metazoa</taxon>
        <taxon>Ecdysozoa</taxon>
        <taxon>Arthropoda</taxon>
        <taxon>Hexapoda</taxon>
        <taxon>Insecta</taxon>
        <taxon>Pterygota</taxon>
        <taxon>Neoptera</taxon>
        <taxon>Endopterygota</taxon>
        <taxon>Diptera</taxon>
        <taxon>Brachycera</taxon>
        <taxon>Muscomorpha</taxon>
        <taxon>Hippoboscoidea</taxon>
        <taxon>Glossinidae</taxon>
        <taxon>Glossina</taxon>
    </lineage>
</organism>
<evidence type="ECO:0000256" key="3">
    <source>
        <dbReference type="ARBA" id="ARBA00060902"/>
    </source>
</evidence>
<dbReference type="GO" id="GO:0007623">
    <property type="term" value="P:circadian rhythm"/>
    <property type="evidence" value="ECO:0007669"/>
    <property type="project" value="UniProtKB-ARBA"/>
</dbReference>
<evidence type="ECO:0008006" key="7">
    <source>
        <dbReference type="Google" id="ProtNLM"/>
    </source>
</evidence>
<reference evidence="5" key="1">
    <citation type="submission" date="2020-05" db="UniProtKB">
        <authorList>
            <consortium name="EnsemblMetazoa"/>
        </authorList>
    </citation>
    <scope>IDENTIFICATION</scope>
    <source>
        <strain evidence="5">Yale</strain>
    </source>
</reference>
<accession>A0A1B0FGU6</accession>